<feature type="non-terminal residue" evidence="1">
    <location>
        <position position="175"/>
    </location>
</feature>
<dbReference type="Pfam" id="PF00067">
    <property type="entry name" value="p450"/>
    <property type="match status" value="1"/>
</dbReference>
<dbReference type="AlphaFoldDB" id="A0A3E2HFQ8"/>
<evidence type="ECO:0000313" key="1">
    <source>
        <dbReference type="EMBL" id="RFU31982.1"/>
    </source>
</evidence>
<proteinExistence type="predicted"/>
<organism evidence="1 2">
    <name type="scientific">Scytalidium lignicola</name>
    <name type="common">Hyphomycete</name>
    <dbReference type="NCBI Taxonomy" id="5539"/>
    <lineage>
        <taxon>Eukaryota</taxon>
        <taxon>Fungi</taxon>
        <taxon>Dikarya</taxon>
        <taxon>Ascomycota</taxon>
        <taxon>Pezizomycotina</taxon>
        <taxon>Leotiomycetes</taxon>
        <taxon>Leotiomycetes incertae sedis</taxon>
        <taxon>Scytalidium</taxon>
    </lineage>
</organism>
<dbReference type="OMA" id="NTRDEPF"/>
<dbReference type="OrthoDB" id="2789670at2759"/>
<dbReference type="EMBL" id="NCSJ02000064">
    <property type="protein sequence ID" value="RFU31982.1"/>
    <property type="molecule type" value="Genomic_DNA"/>
</dbReference>
<dbReference type="InterPro" id="IPR036396">
    <property type="entry name" value="Cyt_P450_sf"/>
</dbReference>
<comment type="caution">
    <text evidence="1">The sequence shown here is derived from an EMBL/GenBank/DDBJ whole genome shotgun (WGS) entry which is preliminary data.</text>
</comment>
<dbReference type="STRING" id="5539.A0A3E2HFQ8"/>
<reference evidence="1 2" key="1">
    <citation type="submission" date="2018-05" db="EMBL/GenBank/DDBJ databases">
        <title>Draft genome sequence of Scytalidium lignicola DSM 105466, a ubiquitous saprotrophic fungus.</title>
        <authorList>
            <person name="Buettner E."/>
            <person name="Gebauer A.M."/>
            <person name="Hofrichter M."/>
            <person name="Liers C."/>
            <person name="Kellner H."/>
        </authorList>
    </citation>
    <scope>NUCLEOTIDE SEQUENCE [LARGE SCALE GENOMIC DNA]</scope>
    <source>
        <strain evidence="1 2">DSM 105466</strain>
    </source>
</reference>
<dbReference type="InterPro" id="IPR050121">
    <property type="entry name" value="Cytochrome_P450_monoxygenase"/>
</dbReference>
<dbReference type="GO" id="GO:0004497">
    <property type="term" value="F:monooxygenase activity"/>
    <property type="evidence" value="ECO:0007669"/>
    <property type="project" value="InterPro"/>
</dbReference>
<keyword evidence="2" id="KW-1185">Reference proteome</keyword>
<evidence type="ECO:0000313" key="2">
    <source>
        <dbReference type="Proteomes" id="UP000258309"/>
    </source>
</evidence>
<dbReference type="SUPFAM" id="SSF48264">
    <property type="entry name" value="Cytochrome P450"/>
    <property type="match status" value="1"/>
</dbReference>
<dbReference type="GO" id="GO:0020037">
    <property type="term" value="F:heme binding"/>
    <property type="evidence" value="ECO:0007669"/>
    <property type="project" value="InterPro"/>
</dbReference>
<dbReference type="Proteomes" id="UP000258309">
    <property type="component" value="Unassembled WGS sequence"/>
</dbReference>
<evidence type="ECO:0008006" key="3">
    <source>
        <dbReference type="Google" id="ProtNLM"/>
    </source>
</evidence>
<dbReference type="PANTHER" id="PTHR24305:SF172">
    <property type="entry name" value="P450, PUTATIVE (EUROFUNG)-RELATED"/>
    <property type="match status" value="1"/>
</dbReference>
<dbReference type="InterPro" id="IPR001128">
    <property type="entry name" value="Cyt_P450"/>
</dbReference>
<dbReference type="GO" id="GO:0005506">
    <property type="term" value="F:iron ion binding"/>
    <property type="evidence" value="ECO:0007669"/>
    <property type="project" value="InterPro"/>
</dbReference>
<dbReference type="GO" id="GO:0016705">
    <property type="term" value="F:oxidoreductase activity, acting on paired donors, with incorporation or reduction of molecular oxygen"/>
    <property type="evidence" value="ECO:0007669"/>
    <property type="project" value="InterPro"/>
</dbReference>
<dbReference type="Gene3D" id="1.10.630.10">
    <property type="entry name" value="Cytochrome P450"/>
    <property type="match status" value="1"/>
</dbReference>
<sequence>MKQTMMQRRSQAIYDQHKRLGDVVRVGPRHVSLNDPVAIKDIYGHQAIGRMQKDEFYEMIKGQAYEITQVPGVEEHSRRRRYLAHAFSLRTVVSMEPVIHDNAMNLINALDKFCEKSNDLSSVNVRMWFNYFTLDVIGDMAMGLKFGFLKNGSDASVAQRNSGLVYNVKSTINIL</sequence>
<name>A0A3E2HFQ8_SCYLI</name>
<gene>
    <name evidence="1" type="ORF">B7463_g4376</name>
</gene>
<accession>A0A3E2HFQ8</accession>
<dbReference type="PANTHER" id="PTHR24305">
    <property type="entry name" value="CYTOCHROME P450"/>
    <property type="match status" value="1"/>
</dbReference>
<protein>
    <recommendedName>
        <fullName evidence="3">Cytochrome P450</fullName>
    </recommendedName>
</protein>
<feature type="non-terminal residue" evidence="1">
    <location>
        <position position="1"/>
    </location>
</feature>